<evidence type="ECO:0000256" key="2">
    <source>
        <dbReference type="ARBA" id="ARBA00006338"/>
    </source>
</evidence>
<dbReference type="Proteomes" id="UP000076502">
    <property type="component" value="Unassembled WGS sequence"/>
</dbReference>
<dbReference type="PANTHER" id="PTHR32073:SF7">
    <property type="entry name" value="GH11358P"/>
    <property type="match status" value="1"/>
</dbReference>
<dbReference type="GO" id="GO:0005576">
    <property type="term" value="C:extracellular region"/>
    <property type="evidence" value="ECO:0007669"/>
    <property type="project" value="UniProtKB-SubCell"/>
</dbReference>
<organism evidence="6 7">
    <name type="scientific">Dufourea novaeangliae</name>
    <name type="common">Sweat bee</name>
    <dbReference type="NCBI Taxonomy" id="178035"/>
    <lineage>
        <taxon>Eukaryota</taxon>
        <taxon>Metazoa</taxon>
        <taxon>Ecdysozoa</taxon>
        <taxon>Arthropoda</taxon>
        <taxon>Hexapoda</taxon>
        <taxon>Insecta</taxon>
        <taxon>Pterygota</taxon>
        <taxon>Neoptera</taxon>
        <taxon>Endopterygota</taxon>
        <taxon>Hymenoptera</taxon>
        <taxon>Apocrita</taxon>
        <taxon>Aculeata</taxon>
        <taxon>Apoidea</taxon>
        <taxon>Anthophila</taxon>
        <taxon>Halictidae</taxon>
        <taxon>Rophitinae</taxon>
        <taxon>Dufourea</taxon>
    </lineage>
</organism>
<evidence type="ECO:0000313" key="6">
    <source>
        <dbReference type="EMBL" id="KZC08126.1"/>
    </source>
</evidence>
<comment type="similarity">
    <text evidence="2">Belongs to the DIPK family.</text>
</comment>
<dbReference type="SUPFAM" id="SSF56112">
    <property type="entry name" value="Protein kinase-like (PK-like)"/>
    <property type="match status" value="1"/>
</dbReference>
<dbReference type="EMBL" id="KQ434844">
    <property type="protein sequence ID" value="KZC08126.1"/>
    <property type="molecule type" value="Genomic_DNA"/>
</dbReference>
<comment type="subcellular location">
    <subcellularLocation>
        <location evidence="1">Secreted</location>
    </subcellularLocation>
</comment>
<dbReference type="Pfam" id="PF12260">
    <property type="entry name" value="PIP49_C"/>
    <property type="match status" value="1"/>
</dbReference>
<proteinExistence type="inferred from homology"/>
<dbReference type="PANTHER" id="PTHR32073">
    <property type="entry name" value="GH11358P"/>
    <property type="match status" value="1"/>
</dbReference>
<evidence type="ECO:0000256" key="3">
    <source>
        <dbReference type="ARBA" id="ARBA00022525"/>
    </source>
</evidence>
<keyword evidence="3" id="KW-0964">Secreted</keyword>
<evidence type="ECO:0000259" key="5">
    <source>
        <dbReference type="Pfam" id="PF12260"/>
    </source>
</evidence>
<feature type="domain" description="FAM69 protein-kinase" evidence="5">
    <location>
        <begin position="189"/>
        <end position="387"/>
    </location>
</feature>
<dbReference type="STRING" id="178035.A0A154P870"/>
<protein>
    <submittedName>
        <fullName evidence="6">Deleted in autism protein 1 like protein</fullName>
    </submittedName>
</protein>
<keyword evidence="7" id="KW-1185">Reference proteome</keyword>
<evidence type="ECO:0000256" key="1">
    <source>
        <dbReference type="ARBA" id="ARBA00004613"/>
    </source>
</evidence>
<evidence type="ECO:0000313" key="7">
    <source>
        <dbReference type="Proteomes" id="UP000076502"/>
    </source>
</evidence>
<gene>
    <name evidence="6" type="ORF">WN55_09996</name>
</gene>
<name>A0A154P870_DUFNO</name>
<sequence length="424" mass="49013">MILSYLYNILKFKKWEIFFFVTVFVGLKWSKFMTFQPDVNHLTELHKCPACYGTSACDYIHEVDITPYDLYSMFSYFLGVKNVFFSVLNNNKVILKKLAHSSELNEFDRMLCRDKHLSCICTKNLKEVTNEIDNVDFHDLIKQEVTLDFAKDNFSRLRICPNVQHLNSLLQRIYHNNKDVDKRTLDINIWTLIVLNPEPLLLQILSANENWPVPKYLGACGRIIVEEYVGLPLTTYYNKPWLLRAKIVSSLLNAAQMFTYENNNFGFYLTDVSADNIAVDSNNNAKFIDLENVIVVDKNVRSEESSKTWNQLHENTENFTCSGCLIFSSVDICNHKISDHNYYAICKMLFASHTTGNTLPDGFLHDIPAGILQTYPNILNLMQQCITPVRPSTRIIAGMQLKQLLDTIVENKTTNINKLDNIYY</sequence>
<dbReference type="InterPro" id="IPR022049">
    <property type="entry name" value="FAM69_kinase_dom"/>
</dbReference>
<accession>A0A154P870</accession>
<dbReference type="InterPro" id="IPR011009">
    <property type="entry name" value="Kinase-like_dom_sf"/>
</dbReference>
<keyword evidence="4" id="KW-0732">Signal</keyword>
<reference evidence="6 7" key="1">
    <citation type="submission" date="2015-07" db="EMBL/GenBank/DDBJ databases">
        <title>The genome of Dufourea novaeangliae.</title>
        <authorList>
            <person name="Pan H."/>
            <person name="Kapheim K."/>
        </authorList>
    </citation>
    <scope>NUCLEOTIDE SEQUENCE [LARGE SCALE GENOMIC DNA]</scope>
    <source>
        <strain evidence="6">0120121106</strain>
        <tissue evidence="6">Whole body</tissue>
    </source>
</reference>
<evidence type="ECO:0000256" key="4">
    <source>
        <dbReference type="ARBA" id="ARBA00022729"/>
    </source>
</evidence>
<dbReference type="InterPro" id="IPR020519">
    <property type="entry name" value="DIPK2A/B"/>
</dbReference>
<dbReference type="AlphaFoldDB" id="A0A154P870"/>
<dbReference type="OrthoDB" id="10035316at2759"/>